<organism evidence="1 2">
    <name type="scientific">Solirubrobacter ginsenosidimutans</name>
    <dbReference type="NCBI Taxonomy" id="490573"/>
    <lineage>
        <taxon>Bacteria</taxon>
        <taxon>Bacillati</taxon>
        <taxon>Actinomycetota</taxon>
        <taxon>Thermoleophilia</taxon>
        <taxon>Solirubrobacterales</taxon>
        <taxon>Solirubrobacteraceae</taxon>
        <taxon>Solirubrobacter</taxon>
    </lineage>
</organism>
<name>A0A9X3SBK0_9ACTN</name>
<accession>A0A9X3SBK0</accession>
<sequence>MRLWGAATTSTMPSDAARWLLDGDEVAQGLDAFITAPKPGEHRATLIVKAPDGTAEVSLAFTTIEFGEERDED</sequence>
<evidence type="ECO:0000313" key="2">
    <source>
        <dbReference type="Proteomes" id="UP001149140"/>
    </source>
</evidence>
<reference evidence="1" key="1">
    <citation type="submission" date="2022-10" db="EMBL/GenBank/DDBJ databases">
        <title>The WGS of Solirubrobacter ginsenosidimutans DSM 21036.</title>
        <authorList>
            <person name="Jiang Z."/>
        </authorList>
    </citation>
    <scope>NUCLEOTIDE SEQUENCE</scope>
    <source>
        <strain evidence="1">DSM 21036</strain>
    </source>
</reference>
<comment type="caution">
    <text evidence="1">The sequence shown here is derived from an EMBL/GenBank/DDBJ whole genome shotgun (WGS) entry which is preliminary data.</text>
</comment>
<dbReference type="EMBL" id="JAPDOD010000085">
    <property type="protein sequence ID" value="MDA0167038.1"/>
    <property type="molecule type" value="Genomic_DNA"/>
</dbReference>
<dbReference type="Proteomes" id="UP001149140">
    <property type="component" value="Unassembled WGS sequence"/>
</dbReference>
<keyword evidence="2" id="KW-1185">Reference proteome</keyword>
<gene>
    <name evidence="1" type="ORF">OM076_42650</name>
</gene>
<proteinExistence type="predicted"/>
<dbReference type="AlphaFoldDB" id="A0A9X3SBK0"/>
<protein>
    <submittedName>
        <fullName evidence="1">Uncharacterized protein</fullName>
    </submittedName>
</protein>
<evidence type="ECO:0000313" key="1">
    <source>
        <dbReference type="EMBL" id="MDA0167038.1"/>
    </source>
</evidence>
<dbReference type="RefSeq" id="WP_270046291.1">
    <property type="nucleotide sequence ID" value="NZ_JAPDOD010000085.1"/>
</dbReference>